<evidence type="ECO:0000259" key="1">
    <source>
        <dbReference type="PROSITE" id="PS50011"/>
    </source>
</evidence>
<dbReference type="PROSITE" id="PS50011">
    <property type="entry name" value="PROTEIN_KINASE_DOM"/>
    <property type="match status" value="1"/>
</dbReference>
<dbReference type="PANTHER" id="PTHR24348">
    <property type="entry name" value="SERINE/THREONINE-PROTEIN KINASE UNC-51-RELATED"/>
    <property type="match status" value="1"/>
</dbReference>
<keyword evidence="3" id="KW-1185">Reference proteome</keyword>
<feature type="domain" description="Protein kinase" evidence="1">
    <location>
        <begin position="1"/>
        <end position="103"/>
    </location>
</feature>
<comment type="caution">
    <text evidence="2">The sequence shown here is derived from an EMBL/GenBank/DDBJ whole genome shotgun (WGS) entry which is preliminary data.</text>
</comment>
<dbReference type="GO" id="GO:0004674">
    <property type="term" value="F:protein serine/threonine kinase activity"/>
    <property type="evidence" value="ECO:0007669"/>
    <property type="project" value="InterPro"/>
</dbReference>
<dbReference type="Proteomes" id="UP001149090">
    <property type="component" value="Unassembled WGS sequence"/>
</dbReference>
<evidence type="ECO:0000313" key="2">
    <source>
        <dbReference type="EMBL" id="KAJ5073333.1"/>
    </source>
</evidence>
<dbReference type="EMBL" id="JAPDFW010000075">
    <property type="protein sequence ID" value="KAJ5073333.1"/>
    <property type="molecule type" value="Genomic_DNA"/>
</dbReference>
<dbReference type="AlphaFoldDB" id="A0A9Q0RBA3"/>
<dbReference type="GO" id="GO:0005737">
    <property type="term" value="C:cytoplasm"/>
    <property type="evidence" value="ECO:0007669"/>
    <property type="project" value="TreeGrafter"/>
</dbReference>
<evidence type="ECO:0000313" key="3">
    <source>
        <dbReference type="Proteomes" id="UP001149090"/>
    </source>
</evidence>
<accession>A0A9Q0RBA3</accession>
<gene>
    <name evidence="2" type="ORF">M0811_08741</name>
</gene>
<dbReference type="OMA" id="QWFIVEQ"/>
<keyword evidence="2" id="KW-0808">Transferase</keyword>
<dbReference type="GO" id="GO:0010506">
    <property type="term" value="P:regulation of autophagy"/>
    <property type="evidence" value="ECO:0007669"/>
    <property type="project" value="InterPro"/>
</dbReference>
<dbReference type="SMART" id="SM00220">
    <property type="entry name" value="S_TKc"/>
    <property type="match status" value="1"/>
</dbReference>
<dbReference type="GO" id="GO:0005524">
    <property type="term" value="F:ATP binding"/>
    <property type="evidence" value="ECO:0007669"/>
    <property type="project" value="InterPro"/>
</dbReference>
<proteinExistence type="predicted"/>
<dbReference type="OrthoDB" id="346907at2759"/>
<protein>
    <submittedName>
        <fullName evidence="2">Serine/threonine-protein kinase unc-51-related</fullName>
    </submittedName>
</protein>
<dbReference type="SUPFAM" id="SSF56112">
    <property type="entry name" value="Protein kinase-like (PK-like)"/>
    <property type="match status" value="1"/>
</dbReference>
<dbReference type="InterPro" id="IPR000719">
    <property type="entry name" value="Prot_kinase_dom"/>
</dbReference>
<reference evidence="2" key="1">
    <citation type="submission" date="2022-10" db="EMBL/GenBank/DDBJ databases">
        <title>Novel sulphate-reducing endosymbionts in the free-living metamonad Anaeramoeba.</title>
        <authorList>
            <person name="Jerlstrom-Hultqvist J."/>
            <person name="Cepicka I."/>
            <person name="Gallot-Lavallee L."/>
            <person name="Salas-Leiva D."/>
            <person name="Curtis B.A."/>
            <person name="Zahonova K."/>
            <person name="Pipaliya S."/>
            <person name="Dacks J."/>
            <person name="Roger A.J."/>
        </authorList>
    </citation>
    <scope>NUCLEOTIDE SEQUENCE</scope>
    <source>
        <strain evidence="2">BMAN</strain>
    </source>
</reference>
<dbReference type="Gene3D" id="1.10.510.10">
    <property type="entry name" value="Transferase(Phosphotransferase) domain 1"/>
    <property type="match status" value="1"/>
</dbReference>
<dbReference type="InterPro" id="IPR045269">
    <property type="entry name" value="Atg1-like"/>
</dbReference>
<dbReference type="Pfam" id="PF00069">
    <property type="entry name" value="Pkinase"/>
    <property type="match status" value="1"/>
</dbReference>
<name>A0A9Q0RBA3_ANAIG</name>
<sequence>MTICGTPLYMAPEVLREDSYNYKADLWSLGAILYEMITGYAAFNEAPSSKAIRKMHEKNTVKELPQKLKMDVPQECKELVKSLLTVDPNKRITRQEVKNHPFVLPYLNKKDEKRRK</sequence>
<organism evidence="2 3">
    <name type="scientific">Anaeramoeba ignava</name>
    <name type="common">Anaerobic marine amoeba</name>
    <dbReference type="NCBI Taxonomy" id="1746090"/>
    <lineage>
        <taxon>Eukaryota</taxon>
        <taxon>Metamonada</taxon>
        <taxon>Anaeramoebidae</taxon>
        <taxon>Anaeramoeba</taxon>
    </lineage>
</organism>
<dbReference type="InterPro" id="IPR011009">
    <property type="entry name" value="Kinase-like_dom_sf"/>
</dbReference>
<keyword evidence="2" id="KW-0418">Kinase</keyword>